<proteinExistence type="predicted"/>
<reference evidence="2" key="1">
    <citation type="submission" date="2021-03" db="EMBL/GenBank/DDBJ databases">
        <title>Draft genome sequence of rust myrtle Austropuccinia psidii MF-1, a brazilian biotype.</title>
        <authorList>
            <person name="Quecine M.C."/>
            <person name="Pachon D.M.R."/>
            <person name="Bonatelli M.L."/>
            <person name="Correr F.H."/>
            <person name="Franceschini L.M."/>
            <person name="Leite T.F."/>
            <person name="Margarido G.R.A."/>
            <person name="Almeida C.A."/>
            <person name="Ferrarezi J.A."/>
            <person name="Labate C.A."/>
        </authorList>
    </citation>
    <scope>NUCLEOTIDE SEQUENCE</scope>
    <source>
        <strain evidence="2">MF-1</strain>
    </source>
</reference>
<dbReference type="EMBL" id="AVOT02001540">
    <property type="protein sequence ID" value="MBW0467277.1"/>
    <property type="molecule type" value="Genomic_DNA"/>
</dbReference>
<name>A0A9Q3GI24_9BASI</name>
<comment type="caution">
    <text evidence="2">The sequence shown here is derived from an EMBL/GenBank/DDBJ whole genome shotgun (WGS) entry which is preliminary data.</text>
</comment>
<protein>
    <submittedName>
        <fullName evidence="2">Uncharacterized protein</fullName>
    </submittedName>
</protein>
<evidence type="ECO:0000256" key="1">
    <source>
        <dbReference type="SAM" id="MobiDB-lite"/>
    </source>
</evidence>
<evidence type="ECO:0000313" key="3">
    <source>
        <dbReference type="Proteomes" id="UP000765509"/>
    </source>
</evidence>
<keyword evidence="3" id="KW-1185">Reference proteome</keyword>
<evidence type="ECO:0000313" key="2">
    <source>
        <dbReference type="EMBL" id="MBW0467277.1"/>
    </source>
</evidence>
<feature type="region of interest" description="Disordered" evidence="1">
    <location>
        <begin position="49"/>
        <end position="69"/>
    </location>
</feature>
<dbReference type="AlphaFoldDB" id="A0A9Q3GI24"/>
<dbReference type="Proteomes" id="UP000765509">
    <property type="component" value="Unassembled WGS sequence"/>
</dbReference>
<accession>A0A9Q3GI24</accession>
<sequence length="69" mass="8037">MLGPRNLLEEIAGVGKCRAPWHLQNRCYRPYSQRMFSFRWGICQASSLGSRNRARTQHPTYQNKVDKGL</sequence>
<organism evidence="2 3">
    <name type="scientific">Austropuccinia psidii MF-1</name>
    <dbReference type="NCBI Taxonomy" id="1389203"/>
    <lineage>
        <taxon>Eukaryota</taxon>
        <taxon>Fungi</taxon>
        <taxon>Dikarya</taxon>
        <taxon>Basidiomycota</taxon>
        <taxon>Pucciniomycotina</taxon>
        <taxon>Pucciniomycetes</taxon>
        <taxon>Pucciniales</taxon>
        <taxon>Sphaerophragmiaceae</taxon>
        <taxon>Austropuccinia</taxon>
    </lineage>
</organism>
<gene>
    <name evidence="2" type="ORF">O181_006992</name>
</gene>